<keyword evidence="2" id="KW-0255">Endonuclease</keyword>
<dbReference type="Proteomes" id="UP001219933">
    <property type="component" value="Chromosome 5"/>
</dbReference>
<protein>
    <submittedName>
        <fullName evidence="2">SsDNA endonuclease and repair protein rad10</fullName>
    </submittedName>
</protein>
<dbReference type="GO" id="GO:0003697">
    <property type="term" value="F:single-stranded DNA binding"/>
    <property type="evidence" value="ECO:0007669"/>
    <property type="project" value="TreeGrafter"/>
</dbReference>
<dbReference type="GO" id="GO:0070522">
    <property type="term" value="C:ERCC4-ERCC1 complex"/>
    <property type="evidence" value="ECO:0007669"/>
    <property type="project" value="TreeGrafter"/>
</dbReference>
<dbReference type="Pfam" id="PF14520">
    <property type="entry name" value="HHH_5"/>
    <property type="match status" value="1"/>
</dbReference>
<evidence type="ECO:0000313" key="3">
    <source>
        <dbReference type="Proteomes" id="UP001219933"/>
    </source>
</evidence>
<keyword evidence="2" id="KW-0540">Nuclease</keyword>
<proteinExistence type="predicted"/>
<dbReference type="GO" id="GO:0070914">
    <property type="term" value="P:UV-damage excision repair"/>
    <property type="evidence" value="ECO:0007669"/>
    <property type="project" value="TreeGrafter"/>
</dbReference>
<dbReference type="InterPro" id="IPR010994">
    <property type="entry name" value="RuvA_2-like"/>
</dbReference>
<feature type="compositionally biased region" description="Polar residues" evidence="1">
    <location>
        <begin position="133"/>
        <end position="146"/>
    </location>
</feature>
<keyword evidence="2" id="KW-0378">Hydrolase</keyword>
<gene>
    <name evidence="2" type="primary">RAD10</name>
    <name evidence="2" type="ORF">MCUN1_003324</name>
</gene>
<feature type="region of interest" description="Disordered" evidence="1">
    <location>
        <begin position="108"/>
        <end position="158"/>
    </location>
</feature>
<dbReference type="SUPFAM" id="SSF47781">
    <property type="entry name" value="RuvA domain 2-like"/>
    <property type="match status" value="1"/>
</dbReference>
<dbReference type="AlphaFoldDB" id="A0AAF0ETD8"/>
<evidence type="ECO:0000256" key="1">
    <source>
        <dbReference type="SAM" id="MobiDB-lite"/>
    </source>
</evidence>
<dbReference type="PANTHER" id="PTHR12749">
    <property type="entry name" value="EXCISION REPAIR CROSS-COMPLEMENTING 1 ERCC1"/>
    <property type="match status" value="1"/>
</dbReference>
<dbReference type="EMBL" id="CP119881">
    <property type="protein sequence ID" value="WFD36445.1"/>
    <property type="molecule type" value="Genomic_DNA"/>
</dbReference>
<dbReference type="GO" id="GO:0004519">
    <property type="term" value="F:endonuclease activity"/>
    <property type="evidence" value="ECO:0007669"/>
    <property type="project" value="UniProtKB-KW"/>
</dbReference>
<dbReference type="PANTHER" id="PTHR12749:SF0">
    <property type="entry name" value="DNA EXCISION REPAIR PROTEIN ERCC-1"/>
    <property type="match status" value="1"/>
</dbReference>
<accession>A0AAF0ETD8</accession>
<dbReference type="GO" id="GO:0006312">
    <property type="term" value="P:mitotic recombination"/>
    <property type="evidence" value="ECO:0007669"/>
    <property type="project" value="TreeGrafter"/>
</dbReference>
<reference evidence="2" key="1">
    <citation type="submission" date="2023-03" db="EMBL/GenBank/DDBJ databases">
        <title>Mating type loci evolution in Malassezia.</title>
        <authorList>
            <person name="Coelho M.A."/>
        </authorList>
    </citation>
    <scope>NUCLEOTIDE SEQUENCE</scope>
    <source>
        <strain evidence="2">CBS 11721</strain>
    </source>
</reference>
<sequence length="174" mass="19368">MNNRYVILVAWDIDELAFYLESYKENEGKEPEALLPRIPEDYKSQATAVLTSVRFINKNDVTMLTSHVGSIADIADTEEESLALLPGMGGRKVRQLRNAFHQSFLRDDVSYAPPQPPQNSASAQSQTDHSTRRSTTPDTPDESGSPTELDLPSDFEALSETEQLELALKLSRGK</sequence>
<name>A0AAF0ETD8_9BASI</name>
<evidence type="ECO:0000313" key="2">
    <source>
        <dbReference type="EMBL" id="WFD36445.1"/>
    </source>
</evidence>
<organism evidence="2 3">
    <name type="scientific">Malassezia cuniculi</name>
    <dbReference type="NCBI Taxonomy" id="948313"/>
    <lineage>
        <taxon>Eukaryota</taxon>
        <taxon>Fungi</taxon>
        <taxon>Dikarya</taxon>
        <taxon>Basidiomycota</taxon>
        <taxon>Ustilaginomycotina</taxon>
        <taxon>Malasseziomycetes</taxon>
        <taxon>Malasseziales</taxon>
        <taxon>Malasseziaceae</taxon>
        <taxon>Malassezia</taxon>
    </lineage>
</organism>
<dbReference type="GO" id="GO:0000110">
    <property type="term" value="C:nucleotide-excision repair factor 1 complex"/>
    <property type="evidence" value="ECO:0007669"/>
    <property type="project" value="TreeGrafter"/>
</dbReference>
<keyword evidence="3" id="KW-1185">Reference proteome</keyword>
<dbReference type="GO" id="GO:0003684">
    <property type="term" value="F:damaged DNA binding"/>
    <property type="evidence" value="ECO:0007669"/>
    <property type="project" value="InterPro"/>
</dbReference>
<dbReference type="Gene3D" id="1.10.150.20">
    <property type="entry name" value="5' to 3' exonuclease, C-terminal subdomain"/>
    <property type="match status" value="1"/>
</dbReference>
<dbReference type="InterPro" id="IPR004579">
    <property type="entry name" value="ERCC1/RAD10/SWI10"/>
</dbReference>